<accession>K7PC59</accession>
<name>K7PC59_9VIRU</name>
<dbReference type="KEGG" id="vg:14011195"/>
<sequence length="438" mass="49001">MEGLECPVCLTTFNRPVTTPCGHTFCRRCWIQVERNTTETTTRKCPVCRAEVAGKLSVNRVLVQILEHLNKKPMVGDADDDDDCMIVDVSPGTSPSTSIPTPTSTPTPTPVVAAASLRDEEPLSINLAEVQVEGRAGYSKFSYEALRAKHGVTAELSCSILWFDRRCLFELRMPDDTWKITLSSSNWRGLEVFSRAARSPVSTLAVYVIPGECCKFIDVETGRVLVYTSLPDGQTIFNIRTHPLISTAALQLRAPERIHLPSQKGIKETLHFPIPESSQPLTMFPNSSSVEWDSPVLRCTRCLFHSPRDLPPHMAVQTTTHKKIFALIQTGLQTAWVLGFEHSPMAVLHADGILRSSTHHKTAFFCHTTRPYIGMTVAMYADVERNIVRMWQWAPSEGQPQLFFQAPFYLGTAYTRLKLGFNSNCNRGALNVMMIRCE</sequence>
<dbReference type="RefSeq" id="YP_007003707.1">
    <property type="nucleotide sequence ID" value="NC_019491.1"/>
</dbReference>
<dbReference type="PANTHER" id="PTHR24103">
    <property type="entry name" value="E3 UBIQUITIN-PROTEIN LIGASE TRIM"/>
    <property type="match status" value="1"/>
</dbReference>
<keyword evidence="2 4" id="KW-0863">Zinc-finger</keyword>
<evidence type="ECO:0000313" key="7">
    <source>
        <dbReference type="EMBL" id="AFJ20342.1"/>
    </source>
</evidence>
<dbReference type="GO" id="GO:0008270">
    <property type="term" value="F:zinc ion binding"/>
    <property type="evidence" value="ECO:0007669"/>
    <property type="project" value="UniProtKB-KW"/>
</dbReference>
<dbReference type="EMBL" id="JQ815363">
    <property type="protein sequence ID" value="AFJ20342.1"/>
    <property type="molecule type" value="Genomic_DNA"/>
</dbReference>
<proteinExistence type="predicted"/>
<feature type="domain" description="RING-type" evidence="6">
    <location>
        <begin position="6"/>
        <end position="49"/>
    </location>
</feature>
<evidence type="ECO:0000256" key="5">
    <source>
        <dbReference type="SAM" id="MobiDB-lite"/>
    </source>
</evidence>
<keyword evidence="3" id="KW-0862">Zinc</keyword>
<dbReference type="GeneID" id="14011195"/>
<dbReference type="InterPro" id="IPR001841">
    <property type="entry name" value="Znf_RING"/>
</dbReference>
<dbReference type="Pfam" id="PF13445">
    <property type="entry name" value="zf-RING_UBOX"/>
    <property type="match status" value="1"/>
</dbReference>
<keyword evidence="8" id="KW-1185">Reference proteome</keyword>
<dbReference type="Gene3D" id="3.30.40.10">
    <property type="entry name" value="Zinc/RING finger domain, C3HC4 (zinc finger)"/>
    <property type="match status" value="1"/>
</dbReference>
<dbReference type="Proteomes" id="UP000118426">
    <property type="component" value="Segment"/>
</dbReference>
<dbReference type="InterPro" id="IPR027370">
    <property type="entry name" value="Znf-RING_euk"/>
</dbReference>
<organism evidence="7 8">
    <name type="scientific">Cyprinid herpesvirus 1</name>
    <dbReference type="NCBI Taxonomy" id="317858"/>
    <lineage>
        <taxon>Viruses</taxon>
        <taxon>Duplodnaviria</taxon>
        <taxon>Heunggongvirae</taxon>
        <taxon>Peploviricota</taxon>
        <taxon>Herviviricetes</taxon>
        <taxon>Herpesvirales</taxon>
        <taxon>Alloherpesviridae</taxon>
        <taxon>Cyvirus</taxon>
        <taxon>Cyvirus cyprinidallo1</taxon>
    </lineage>
</organism>
<reference evidence="7 8" key="1">
    <citation type="journal article" date="2013" name="J. Virol.">
        <title>Comparative genomics of carp herpesviruses.</title>
        <authorList>
            <person name="Davison A.J."/>
            <person name="Kurobe T."/>
            <person name="Gatherer D."/>
            <person name="Cunningham C."/>
            <person name="Korf I."/>
            <person name="Fukuda H."/>
            <person name="Hedrick R.P."/>
            <person name="Waltzek T.B."/>
        </authorList>
    </citation>
    <scope>NUCLEOTIDE SEQUENCE [LARGE SCALE GENOMIC DNA]</scope>
    <source>
        <strain evidence="7">NG-J1</strain>
    </source>
</reference>
<keyword evidence="1" id="KW-0479">Metal-binding</keyword>
<gene>
    <name evidence="7" type="ORF">CyHV1_ORF41</name>
</gene>
<protein>
    <submittedName>
        <fullName evidence="7">Protein ORF41</fullName>
    </submittedName>
</protein>
<dbReference type="OrthoDB" id="4313at10239"/>
<dbReference type="SUPFAM" id="SSF57850">
    <property type="entry name" value="RING/U-box"/>
    <property type="match status" value="1"/>
</dbReference>
<dbReference type="SMART" id="SM00184">
    <property type="entry name" value="RING"/>
    <property type="match status" value="1"/>
</dbReference>
<feature type="region of interest" description="Disordered" evidence="5">
    <location>
        <begin position="90"/>
        <end position="109"/>
    </location>
</feature>
<evidence type="ECO:0000313" key="8">
    <source>
        <dbReference type="Proteomes" id="UP000118426"/>
    </source>
</evidence>
<evidence type="ECO:0000256" key="2">
    <source>
        <dbReference type="ARBA" id="ARBA00022771"/>
    </source>
</evidence>
<dbReference type="InterPro" id="IPR013083">
    <property type="entry name" value="Znf_RING/FYVE/PHD"/>
</dbReference>
<feature type="compositionally biased region" description="Low complexity" evidence="5">
    <location>
        <begin position="90"/>
        <end position="102"/>
    </location>
</feature>
<evidence type="ECO:0000256" key="1">
    <source>
        <dbReference type="ARBA" id="ARBA00022723"/>
    </source>
</evidence>
<evidence type="ECO:0000256" key="3">
    <source>
        <dbReference type="ARBA" id="ARBA00022833"/>
    </source>
</evidence>
<evidence type="ECO:0000259" key="6">
    <source>
        <dbReference type="PROSITE" id="PS50089"/>
    </source>
</evidence>
<evidence type="ECO:0000256" key="4">
    <source>
        <dbReference type="PROSITE-ProRule" id="PRU00175"/>
    </source>
</evidence>
<dbReference type="InterPro" id="IPR050143">
    <property type="entry name" value="TRIM/RBCC"/>
</dbReference>
<dbReference type="PROSITE" id="PS50089">
    <property type="entry name" value="ZF_RING_2"/>
    <property type="match status" value="1"/>
</dbReference>